<keyword evidence="1" id="KW-0175">Coiled coil</keyword>
<comment type="caution">
    <text evidence="2">The sequence shown here is derived from an EMBL/GenBank/DDBJ whole genome shotgun (WGS) entry which is preliminary data.</text>
</comment>
<dbReference type="RefSeq" id="XP_041219481.1">
    <property type="nucleotide sequence ID" value="XM_041364629.1"/>
</dbReference>
<dbReference type="GeneID" id="64658927"/>
<name>A0AAD4DTZ2_9AGAM</name>
<gene>
    <name evidence="2" type="ORF">F5891DRAFT_1131121</name>
</gene>
<keyword evidence="3" id="KW-1185">Reference proteome</keyword>
<evidence type="ECO:0000256" key="1">
    <source>
        <dbReference type="SAM" id="Coils"/>
    </source>
</evidence>
<protein>
    <submittedName>
        <fullName evidence="2">Uncharacterized protein</fullName>
    </submittedName>
</protein>
<organism evidence="2 3">
    <name type="scientific">Suillus fuscotomentosus</name>
    <dbReference type="NCBI Taxonomy" id="1912939"/>
    <lineage>
        <taxon>Eukaryota</taxon>
        <taxon>Fungi</taxon>
        <taxon>Dikarya</taxon>
        <taxon>Basidiomycota</taxon>
        <taxon>Agaricomycotina</taxon>
        <taxon>Agaricomycetes</taxon>
        <taxon>Agaricomycetidae</taxon>
        <taxon>Boletales</taxon>
        <taxon>Suillineae</taxon>
        <taxon>Suillaceae</taxon>
        <taxon>Suillus</taxon>
    </lineage>
</organism>
<evidence type="ECO:0000313" key="3">
    <source>
        <dbReference type="Proteomes" id="UP001195769"/>
    </source>
</evidence>
<proteinExistence type="predicted"/>
<reference evidence="2" key="1">
    <citation type="journal article" date="2020" name="New Phytol.">
        <title>Comparative genomics reveals dynamic genome evolution in host specialist ectomycorrhizal fungi.</title>
        <authorList>
            <person name="Lofgren L.A."/>
            <person name="Nguyen N.H."/>
            <person name="Vilgalys R."/>
            <person name="Ruytinx J."/>
            <person name="Liao H.L."/>
            <person name="Branco S."/>
            <person name="Kuo A."/>
            <person name="LaButti K."/>
            <person name="Lipzen A."/>
            <person name="Andreopoulos W."/>
            <person name="Pangilinan J."/>
            <person name="Riley R."/>
            <person name="Hundley H."/>
            <person name="Na H."/>
            <person name="Barry K."/>
            <person name="Grigoriev I.V."/>
            <person name="Stajich J.E."/>
            <person name="Kennedy P.G."/>
        </authorList>
    </citation>
    <scope>NUCLEOTIDE SEQUENCE</scope>
    <source>
        <strain evidence="2">FC203</strain>
    </source>
</reference>
<accession>A0AAD4DTZ2</accession>
<dbReference type="EMBL" id="JABBWK010000088">
    <property type="protein sequence ID" value="KAG1893905.1"/>
    <property type="molecule type" value="Genomic_DNA"/>
</dbReference>
<evidence type="ECO:0000313" key="2">
    <source>
        <dbReference type="EMBL" id="KAG1893905.1"/>
    </source>
</evidence>
<feature type="coiled-coil region" evidence="1">
    <location>
        <begin position="39"/>
        <end position="67"/>
    </location>
</feature>
<dbReference type="AlphaFoldDB" id="A0AAD4DTZ2"/>
<dbReference type="Proteomes" id="UP001195769">
    <property type="component" value="Unassembled WGS sequence"/>
</dbReference>
<sequence length="201" mass="23157">MAPKLNIDDQQAAAILANIWHIQNDADKRLWTAKAEAKHREAAEEEAQHQQALKAEQEAAIQEERKKNKAKYAPIKDMKSGEYCKLFYFTNSGLEEASCSTLTADDDALIMMHASDGLHKWVPAGTIRDPKAQVIKDENITWEQFNESTNDWPDDRINMHISFWSALQNHRWCHNFDAHKQRALLLYQAQQRAFHPCNLST</sequence>